<accession>A0A3E3IYH9</accession>
<dbReference type="AlphaFoldDB" id="A0A3E3IYH9"/>
<organism evidence="3 5">
    <name type="scientific">Eisenbergiella massiliensis</name>
    <dbReference type="NCBI Taxonomy" id="1720294"/>
    <lineage>
        <taxon>Bacteria</taxon>
        <taxon>Bacillati</taxon>
        <taxon>Bacillota</taxon>
        <taxon>Clostridia</taxon>
        <taxon>Lachnospirales</taxon>
        <taxon>Lachnospiraceae</taxon>
        <taxon>Eisenbergiella</taxon>
    </lineage>
</organism>
<keyword evidence="4" id="KW-1185">Reference proteome</keyword>
<evidence type="ECO:0000313" key="4">
    <source>
        <dbReference type="Proteomes" id="UP000260812"/>
    </source>
</evidence>
<keyword evidence="3" id="KW-0808">Transferase</keyword>
<dbReference type="Proteomes" id="UP000260812">
    <property type="component" value="Unassembled WGS sequence"/>
</dbReference>
<dbReference type="PANTHER" id="PTHR22916">
    <property type="entry name" value="GLYCOSYLTRANSFERASE"/>
    <property type="match status" value="1"/>
</dbReference>
<dbReference type="OrthoDB" id="9815829at2"/>
<dbReference type="RefSeq" id="WP_025488526.1">
    <property type="nucleotide sequence ID" value="NZ_JBKVAZ010000026.1"/>
</dbReference>
<evidence type="ECO:0000313" key="2">
    <source>
        <dbReference type="EMBL" id="RGE57360.1"/>
    </source>
</evidence>
<sequence length="322" mass="38098">MEVRVSVCIPCYNAENYILETLQSLLNQTYKNFEIIVIDDGSEDNSIEKIESMILKDKRIHLYKNNNNRGVAFTRNRAFELCNAEYIAYMDADDTAPPNRLELQVNFLDSHLNIDGVGGSYNIINEKGEFIQKVIMTAQSPEMIKATLLFRNCIANGSVMLRKRVIDEEQIRYDEEKKDLEDYDFWVRFVKNHNFINLSNILQNYRVTQESLSRKCANCEGNLRDQRFDDIHRYVLKERGYLLPAKEEQVYFCATRENGHISGLAEYFLLRRALWRINKFTSQKYPELRKAVLFRSRELYQEQKYQMLSSFFSKLRGKNKIY</sequence>
<feature type="domain" description="Glycosyltransferase 2-like" evidence="1">
    <location>
        <begin position="6"/>
        <end position="137"/>
    </location>
</feature>
<dbReference type="Proteomes" id="UP000261166">
    <property type="component" value="Unassembled WGS sequence"/>
</dbReference>
<dbReference type="InterPro" id="IPR001173">
    <property type="entry name" value="Glyco_trans_2-like"/>
</dbReference>
<evidence type="ECO:0000313" key="3">
    <source>
        <dbReference type="EMBL" id="RGE72137.1"/>
    </source>
</evidence>
<gene>
    <name evidence="3" type="ORF">DWY69_09535</name>
    <name evidence="2" type="ORF">DXC51_20130</name>
</gene>
<protein>
    <submittedName>
        <fullName evidence="3">Glycosyltransferase family 2 protein</fullName>
    </submittedName>
</protein>
<dbReference type="GO" id="GO:0016758">
    <property type="term" value="F:hexosyltransferase activity"/>
    <property type="evidence" value="ECO:0007669"/>
    <property type="project" value="UniProtKB-ARBA"/>
</dbReference>
<evidence type="ECO:0000259" key="1">
    <source>
        <dbReference type="Pfam" id="PF00535"/>
    </source>
</evidence>
<dbReference type="SUPFAM" id="SSF53448">
    <property type="entry name" value="Nucleotide-diphospho-sugar transferases"/>
    <property type="match status" value="1"/>
</dbReference>
<dbReference type="Pfam" id="PF00535">
    <property type="entry name" value="Glycos_transf_2"/>
    <property type="match status" value="1"/>
</dbReference>
<dbReference type="EMBL" id="QVLV01000016">
    <property type="protein sequence ID" value="RGE57360.1"/>
    <property type="molecule type" value="Genomic_DNA"/>
</dbReference>
<reference evidence="3 5" key="1">
    <citation type="submission" date="2018-08" db="EMBL/GenBank/DDBJ databases">
        <title>A genome reference for cultivated species of the human gut microbiota.</title>
        <authorList>
            <person name="Zou Y."/>
            <person name="Xue W."/>
            <person name="Luo G."/>
        </authorList>
    </citation>
    <scope>NUCLEOTIDE SEQUENCE [LARGE SCALE GENOMIC DNA]</scope>
    <source>
        <strain evidence="3 5">AF26-4BH</strain>
        <strain evidence="2">TF05-5AC</strain>
    </source>
</reference>
<comment type="caution">
    <text evidence="3">The sequence shown here is derived from an EMBL/GenBank/DDBJ whole genome shotgun (WGS) entry which is preliminary data.</text>
</comment>
<dbReference type="EMBL" id="QVLU01000007">
    <property type="protein sequence ID" value="RGE72137.1"/>
    <property type="molecule type" value="Genomic_DNA"/>
</dbReference>
<dbReference type="Gene3D" id="3.90.550.10">
    <property type="entry name" value="Spore Coat Polysaccharide Biosynthesis Protein SpsA, Chain A"/>
    <property type="match status" value="1"/>
</dbReference>
<dbReference type="PANTHER" id="PTHR22916:SF3">
    <property type="entry name" value="UDP-GLCNAC:BETAGAL BETA-1,3-N-ACETYLGLUCOSAMINYLTRANSFERASE-LIKE PROTEIN 1"/>
    <property type="match status" value="1"/>
</dbReference>
<name>A0A3E3IYH9_9FIRM</name>
<evidence type="ECO:0000313" key="5">
    <source>
        <dbReference type="Proteomes" id="UP000261166"/>
    </source>
</evidence>
<dbReference type="CDD" id="cd00761">
    <property type="entry name" value="Glyco_tranf_GTA_type"/>
    <property type="match status" value="1"/>
</dbReference>
<dbReference type="GeneID" id="97989113"/>
<dbReference type="InterPro" id="IPR029044">
    <property type="entry name" value="Nucleotide-diphossugar_trans"/>
</dbReference>
<proteinExistence type="predicted"/>